<dbReference type="GO" id="GO:0015606">
    <property type="term" value="F:spermidine transmembrane transporter activity"/>
    <property type="evidence" value="ECO:0007669"/>
    <property type="project" value="TreeGrafter"/>
</dbReference>
<feature type="transmembrane region" description="Helical" evidence="8">
    <location>
        <begin position="412"/>
        <end position="429"/>
    </location>
</feature>
<feature type="transmembrane region" description="Helical" evidence="8">
    <location>
        <begin position="6"/>
        <end position="27"/>
    </location>
</feature>
<evidence type="ECO:0000256" key="2">
    <source>
        <dbReference type="ARBA" id="ARBA00006434"/>
    </source>
</evidence>
<dbReference type="GO" id="GO:0005886">
    <property type="term" value="C:plasma membrane"/>
    <property type="evidence" value="ECO:0007669"/>
    <property type="project" value="TreeGrafter"/>
</dbReference>
<accession>A0AA35T8A9</accession>
<feature type="transmembrane region" description="Helical" evidence="8">
    <location>
        <begin position="226"/>
        <end position="244"/>
    </location>
</feature>
<keyword evidence="10" id="KW-1185">Reference proteome</keyword>
<feature type="transmembrane region" description="Helical" evidence="8">
    <location>
        <begin position="382"/>
        <end position="405"/>
    </location>
</feature>
<evidence type="ECO:0000256" key="7">
    <source>
        <dbReference type="RuleBase" id="RU362091"/>
    </source>
</evidence>
<keyword evidence="6 8" id="KW-0472">Membrane</keyword>
<feature type="transmembrane region" description="Helical" evidence="8">
    <location>
        <begin position="73"/>
        <end position="95"/>
    </location>
</feature>
<name>A0AA35T8A9_GEOBA</name>
<dbReference type="InterPro" id="IPR050277">
    <property type="entry name" value="Sodium:Solute_Symporter"/>
</dbReference>
<comment type="subcellular location">
    <subcellularLocation>
        <location evidence="1">Membrane</location>
        <topology evidence="1">Multi-pass membrane protein</topology>
    </subcellularLocation>
</comment>
<evidence type="ECO:0000313" key="10">
    <source>
        <dbReference type="Proteomes" id="UP001174909"/>
    </source>
</evidence>
<feature type="transmembrane region" description="Helical" evidence="8">
    <location>
        <begin position="449"/>
        <end position="469"/>
    </location>
</feature>
<dbReference type="Pfam" id="PF00474">
    <property type="entry name" value="SSF"/>
    <property type="match status" value="1"/>
</dbReference>
<feature type="transmembrane region" description="Helical" evidence="8">
    <location>
        <begin position="116"/>
        <end position="137"/>
    </location>
</feature>
<keyword evidence="3" id="KW-0813">Transport</keyword>
<evidence type="ECO:0000256" key="6">
    <source>
        <dbReference type="ARBA" id="ARBA00023136"/>
    </source>
</evidence>
<keyword evidence="4 8" id="KW-0812">Transmembrane</keyword>
<sequence>MLDTTIGIVTLIIVCAVFLVLGVTFSWRRRGQSVEDYTVSRNHAPTNVGIATLVASMFGTWVLLSPGETGANFGIISLVGYAIGMAGIPVLYMFVGSRIRRLMPNGHSITEYVRHRFGLIPFLTIFLAIIFVMGIFITAELTAITAAVTILTDSPGWATAIAVGIVVIAYTAYGGLRTSIYTDRIQFWILIPILLLLVVVAAVLMGNTTAWSEARQSGLLSANSSGSYFFAIVLIIGIVASNAFHPGMWQRVYTVRDQQVLNRSLWGAVAIAIPLTFLMGMAGIAAVGNGSVEPFVYPEVAAALFALAGDVFPLWMHFLMLICALMLAMSTLDTLMNGIASGVAVDLAGFGIQRNSLMILARAVTVIVAIPAIIVASQGHSVLYVFLIADLLGAAIVVPVLAGLYSRRMTGWGVLVAGGVGIVIGALYYPKPDLLSPWALAAPGGGQMFWAFASALVISSIITFVVILARRAVAPAQEFDFSVLDSSVSLIDSPSAAND</sequence>
<dbReference type="EMBL" id="CASHTH010003343">
    <property type="protein sequence ID" value="CAI8043625.1"/>
    <property type="molecule type" value="Genomic_DNA"/>
</dbReference>
<evidence type="ECO:0000256" key="4">
    <source>
        <dbReference type="ARBA" id="ARBA00022692"/>
    </source>
</evidence>
<evidence type="ECO:0000256" key="3">
    <source>
        <dbReference type="ARBA" id="ARBA00022448"/>
    </source>
</evidence>
<dbReference type="PROSITE" id="PS50283">
    <property type="entry name" value="NA_SOLUT_SYMP_3"/>
    <property type="match status" value="1"/>
</dbReference>
<evidence type="ECO:0000256" key="8">
    <source>
        <dbReference type="SAM" id="Phobius"/>
    </source>
</evidence>
<feature type="transmembrane region" description="Helical" evidence="8">
    <location>
        <begin position="265"/>
        <end position="288"/>
    </location>
</feature>
<dbReference type="Gene3D" id="1.20.1730.10">
    <property type="entry name" value="Sodium/glucose cotransporter"/>
    <property type="match status" value="1"/>
</dbReference>
<dbReference type="InterPro" id="IPR038377">
    <property type="entry name" value="Na/Glc_symporter_sf"/>
</dbReference>
<proteinExistence type="inferred from homology"/>
<dbReference type="InterPro" id="IPR001734">
    <property type="entry name" value="Na/solute_symporter"/>
</dbReference>
<dbReference type="Proteomes" id="UP001174909">
    <property type="component" value="Unassembled WGS sequence"/>
</dbReference>
<dbReference type="PANTHER" id="PTHR48086">
    <property type="entry name" value="SODIUM/PROLINE SYMPORTER-RELATED"/>
    <property type="match status" value="1"/>
</dbReference>
<evidence type="ECO:0000256" key="5">
    <source>
        <dbReference type="ARBA" id="ARBA00022989"/>
    </source>
</evidence>
<protein>
    <submittedName>
        <fullName evidence="9">Probable urea active transporter 1</fullName>
    </submittedName>
</protein>
<dbReference type="PANTHER" id="PTHR48086:SF10">
    <property type="entry name" value="AGR155CP"/>
    <property type="match status" value="1"/>
</dbReference>
<evidence type="ECO:0000313" key="9">
    <source>
        <dbReference type="EMBL" id="CAI8043625.1"/>
    </source>
</evidence>
<gene>
    <name evidence="9" type="ORF">GBAR_LOCUS24193</name>
</gene>
<feature type="transmembrane region" description="Helical" evidence="8">
    <location>
        <begin position="187"/>
        <end position="206"/>
    </location>
</feature>
<feature type="transmembrane region" description="Helical" evidence="8">
    <location>
        <begin position="48"/>
        <end position="67"/>
    </location>
</feature>
<comment type="caution">
    <text evidence="9">The sequence shown here is derived from an EMBL/GenBank/DDBJ whole genome shotgun (WGS) entry which is preliminary data.</text>
</comment>
<feature type="transmembrane region" description="Helical" evidence="8">
    <location>
        <begin position="357"/>
        <end position="376"/>
    </location>
</feature>
<reference evidence="9" key="1">
    <citation type="submission" date="2023-03" db="EMBL/GenBank/DDBJ databases">
        <authorList>
            <person name="Steffen K."/>
            <person name="Cardenas P."/>
        </authorList>
    </citation>
    <scope>NUCLEOTIDE SEQUENCE</scope>
</reference>
<feature type="transmembrane region" description="Helical" evidence="8">
    <location>
        <begin position="157"/>
        <end position="175"/>
    </location>
</feature>
<keyword evidence="5 8" id="KW-1133">Transmembrane helix</keyword>
<dbReference type="AlphaFoldDB" id="A0AA35T8A9"/>
<evidence type="ECO:0000256" key="1">
    <source>
        <dbReference type="ARBA" id="ARBA00004141"/>
    </source>
</evidence>
<feature type="transmembrane region" description="Helical" evidence="8">
    <location>
        <begin position="300"/>
        <end position="327"/>
    </location>
</feature>
<organism evidence="9 10">
    <name type="scientific">Geodia barretti</name>
    <name type="common">Barrett's horny sponge</name>
    <dbReference type="NCBI Taxonomy" id="519541"/>
    <lineage>
        <taxon>Eukaryota</taxon>
        <taxon>Metazoa</taxon>
        <taxon>Porifera</taxon>
        <taxon>Demospongiae</taxon>
        <taxon>Heteroscleromorpha</taxon>
        <taxon>Tetractinellida</taxon>
        <taxon>Astrophorina</taxon>
        <taxon>Geodiidae</taxon>
        <taxon>Geodia</taxon>
    </lineage>
</organism>
<comment type="similarity">
    <text evidence="2 7">Belongs to the sodium:solute symporter (SSF) (TC 2.A.21) family.</text>
</comment>